<evidence type="ECO:0000259" key="5">
    <source>
        <dbReference type="Pfam" id="PF01778"/>
    </source>
</evidence>
<accession>A0A1Y2DWR1</accession>
<dbReference type="PANTHER" id="PTHR10544">
    <property type="entry name" value="60S RIBOSOMAL PROTEIN L28"/>
    <property type="match status" value="1"/>
</dbReference>
<comment type="caution">
    <text evidence="6">The sequence shown here is derived from an EMBL/GenBank/DDBJ whole genome shotgun (WGS) entry which is preliminary data.</text>
</comment>
<keyword evidence="7" id="KW-1185">Reference proteome</keyword>
<dbReference type="InParanoid" id="A0A1Y2DWR1"/>
<evidence type="ECO:0000256" key="4">
    <source>
        <dbReference type="SAM" id="MobiDB-lite"/>
    </source>
</evidence>
<dbReference type="STRING" id="1141098.A0A1Y2DWR1"/>
<dbReference type="FunFam" id="3.30.390.110:FF:000002">
    <property type="entry name" value="60S ribosomal protein L28"/>
    <property type="match status" value="1"/>
</dbReference>
<feature type="domain" description="Ribosomal eL28/Mak16" evidence="5">
    <location>
        <begin position="8"/>
        <end position="126"/>
    </location>
</feature>
<feature type="region of interest" description="Disordered" evidence="4">
    <location>
        <begin position="103"/>
        <end position="150"/>
    </location>
</feature>
<dbReference type="AlphaFoldDB" id="A0A1Y2DWR1"/>
<reference evidence="6 7" key="1">
    <citation type="submission" date="2016-07" db="EMBL/GenBank/DDBJ databases">
        <title>Pervasive Adenine N6-methylation of Active Genes in Fungi.</title>
        <authorList>
            <consortium name="DOE Joint Genome Institute"/>
            <person name="Mondo S.J."/>
            <person name="Dannebaum R.O."/>
            <person name="Kuo R.C."/>
            <person name="Labutti K."/>
            <person name="Haridas S."/>
            <person name="Kuo A."/>
            <person name="Salamov A."/>
            <person name="Ahrendt S.R."/>
            <person name="Lipzen A."/>
            <person name="Sullivan W."/>
            <person name="Andreopoulos W.B."/>
            <person name="Clum A."/>
            <person name="Lindquist E."/>
            <person name="Daum C."/>
            <person name="Ramamoorthy G.K."/>
            <person name="Gryganskyi A."/>
            <person name="Culley D."/>
            <person name="Magnuson J.K."/>
            <person name="James T.Y."/>
            <person name="O'Malley M.A."/>
            <person name="Stajich J.E."/>
            <person name="Spatafora J.W."/>
            <person name="Visel A."/>
            <person name="Grigoriev I.V."/>
        </authorList>
    </citation>
    <scope>NUCLEOTIDE SEQUENCE [LARGE SCALE GENOMIC DNA]</scope>
    <source>
        <strain evidence="6 7">CBS 129021</strain>
    </source>
</reference>
<evidence type="ECO:0000313" key="6">
    <source>
        <dbReference type="EMBL" id="ORY63576.1"/>
    </source>
</evidence>
<gene>
    <name evidence="6" type="ORF">BCR38DRAFT_231291</name>
</gene>
<dbReference type="GO" id="GO:0006412">
    <property type="term" value="P:translation"/>
    <property type="evidence" value="ECO:0007669"/>
    <property type="project" value="InterPro"/>
</dbReference>
<evidence type="ECO:0000256" key="1">
    <source>
        <dbReference type="ARBA" id="ARBA00007926"/>
    </source>
</evidence>
<dbReference type="RefSeq" id="XP_040715233.1">
    <property type="nucleotide sequence ID" value="XM_040854318.1"/>
</dbReference>
<protein>
    <submittedName>
        <fullName evidence="6">Ribosomal L28e protein family-domain-containing protein</fullName>
    </submittedName>
</protein>
<dbReference type="Gene3D" id="3.30.390.110">
    <property type="match status" value="1"/>
</dbReference>
<feature type="compositionally biased region" description="Basic and acidic residues" evidence="4">
    <location>
        <begin position="126"/>
        <end position="138"/>
    </location>
</feature>
<dbReference type="GO" id="GO:1990904">
    <property type="term" value="C:ribonucleoprotein complex"/>
    <property type="evidence" value="ECO:0007669"/>
    <property type="project" value="UniProtKB-KW"/>
</dbReference>
<name>A0A1Y2DWR1_9PEZI</name>
<dbReference type="GeneID" id="63770530"/>
<keyword evidence="2" id="KW-0689">Ribosomal protein</keyword>
<sequence>MSTVSADLVWEIVRNNNSYLVKRNTGGGVQFSRDPLNLTNKHSRKHAGFVNEKAIGVVANEKGGVKVVSKKNNHYSKPSATTETVFHGGKTARKTYKAVANQAAKSGYRPDLREAAVQRVSAIRKSQREPKPTPERKPRGNKAKKVVDEE</sequence>
<dbReference type="GO" id="GO:0003735">
    <property type="term" value="F:structural constituent of ribosome"/>
    <property type="evidence" value="ECO:0007669"/>
    <property type="project" value="InterPro"/>
</dbReference>
<evidence type="ECO:0000256" key="3">
    <source>
        <dbReference type="ARBA" id="ARBA00023274"/>
    </source>
</evidence>
<dbReference type="InterPro" id="IPR002672">
    <property type="entry name" value="Ribosomal_eL28"/>
</dbReference>
<proteinExistence type="inferred from homology"/>
<evidence type="ECO:0000313" key="7">
    <source>
        <dbReference type="Proteomes" id="UP000193689"/>
    </source>
</evidence>
<evidence type="ECO:0000256" key="2">
    <source>
        <dbReference type="ARBA" id="ARBA00022980"/>
    </source>
</evidence>
<dbReference type="GO" id="GO:0005840">
    <property type="term" value="C:ribosome"/>
    <property type="evidence" value="ECO:0007669"/>
    <property type="project" value="UniProtKB-KW"/>
</dbReference>
<dbReference type="OrthoDB" id="338850at2759"/>
<dbReference type="EMBL" id="MCFJ01000008">
    <property type="protein sequence ID" value="ORY63576.1"/>
    <property type="molecule type" value="Genomic_DNA"/>
</dbReference>
<dbReference type="Proteomes" id="UP000193689">
    <property type="component" value="Unassembled WGS sequence"/>
</dbReference>
<keyword evidence="3" id="KW-0687">Ribonucleoprotein</keyword>
<comment type="similarity">
    <text evidence="1">Belongs to the eukaryotic ribosomal protein eL28 family.</text>
</comment>
<dbReference type="Pfam" id="PF01778">
    <property type="entry name" value="Ribosomal_L28e"/>
    <property type="match status" value="1"/>
</dbReference>
<organism evidence="6 7">
    <name type="scientific">Pseudomassariella vexata</name>
    <dbReference type="NCBI Taxonomy" id="1141098"/>
    <lineage>
        <taxon>Eukaryota</taxon>
        <taxon>Fungi</taxon>
        <taxon>Dikarya</taxon>
        <taxon>Ascomycota</taxon>
        <taxon>Pezizomycotina</taxon>
        <taxon>Sordariomycetes</taxon>
        <taxon>Xylariomycetidae</taxon>
        <taxon>Amphisphaeriales</taxon>
        <taxon>Pseudomassariaceae</taxon>
        <taxon>Pseudomassariella</taxon>
    </lineage>
</organism>
<dbReference type="InterPro" id="IPR029004">
    <property type="entry name" value="Ribosomal_eL28/Mak16"/>
</dbReference>